<proteinExistence type="predicted"/>
<evidence type="ECO:0000313" key="2">
    <source>
        <dbReference type="WBParaSite" id="PTRK_0001682600.1"/>
    </source>
</evidence>
<reference evidence="2" key="1">
    <citation type="submission" date="2017-02" db="UniProtKB">
        <authorList>
            <consortium name="WormBaseParasite"/>
        </authorList>
    </citation>
    <scope>IDENTIFICATION</scope>
</reference>
<sequence>MDKIALKENAQKLVKREFLLPLEERPIPLKPDFYLKPLGRTSPINFDLEAIPKDGNTLKNNEQIIKTTDISSDIRNKPLTSVDFDEEEFLKAEEEKRKRRISNTSIKGILKK</sequence>
<dbReference type="WBParaSite" id="PTRK_0001682600.1">
    <property type="protein sequence ID" value="PTRK_0001682600.1"/>
    <property type="gene ID" value="PTRK_0001682600"/>
</dbReference>
<accession>A0A0N5A542</accession>
<dbReference type="AlphaFoldDB" id="A0A0N5A542"/>
<protein>
    <submittedName>
        <fullName evidence="2">Uncharacterized protein</fullName>
    </submittedName>
</protein>
<keyword evidence="1" id="KW-1185">Reference proteome</keyword>
<name>A0A0N5A542_PARTI</name>
<organism evidence="1 2">
    <name type="scientific">Parastrongyloides trichosuri</name>
    <name type="common">Possum-specific nematode worm</name>
    <dbReference type="NCBI Taxonomy" id="131310"/>
    <lineage>
        <taxon>Eukaryota</taxon>
        <taxon>Metazoa</taxon>
        <taxon>Ecdysozoa</taxon>
        <taxon>Nematoda</taxon>
        <taxon>Chromadorea</taxon>
        <taxon>Rhabditida</taxon>
        <taxon>Tylenchina</taxon>
        <taxon>Panagrolaimomorpha</taxon>
        <taxon>Strongyloidoidea</taxon>
        <taxon>Strongyloididae</taxon>
        <taxon>Parastrongyloides</taxon>
    </lineage>
</organism>
<evidence type="ECO:0000313" key="1">
    <source>
        <dbReference type="Proteomes" id="UP000038045"/>
    </source>
</evidence>
<dbReference type="Proteomes" id="UP000038045">
    <property type="component" value="Unplaced"/>
</dbReference>